<dbReference type="InterPro" id="IPR013785">
    <property type="entry name" value="Aldolase_TIM"/>
</dbReference>
<dbReference type="AlphaFoldDB" id="W2UME0"/>
<evidence type="ECO:0008006" key="11">
    <source>
        <dbReference type="Google" id="ProtNLM"/>
    </source>
</evidence>
<dbReference type="Pfam" id="PF14509">
    <property type="entry name" value="GH97_C"/>
    <property type="match status" value="1"/>
</dbReference>
<dbReference type="SUPFAM" id="SSF51445">
    <property type="entry name" value="(Trans)glycosidases"/>
    <property type="match status" value="1"/>
</dbReference>
<name>W2UME0_9FLAO</name>
<feature type="domain" description="Glycosyl-hydrolase 97 N-terminal" evidence="7">
    <location>
        <begin position="21"/>
        <end position="276"/>
    </location>
</feature>
<dbReference type="GO" id="GO:0016798">
    <property type="term" value="F:hydrolase activity, acting on glycosyl bonds"/>
    <property type="evidence" value="ECO:0007669"/>
    <property type="project" value="UniProtKB-KW"/>
</dbReference>
<comment type="cofactor">
    <cofactor evidence="1">
        <name>Ca(2+)</name>
        <dbReference type="ChEBI" id="CHEBI:29108"/>
    </cofactor>
</comment>
<evidence type="ECO:0000313" key="10">
    <source>
        <dbReference type="Proteomes" id="UP000018850"/>
    </source>
</evidence>
<evidence type="ECO:0000256" key="4">
    <source>
        <dbReference type="ARBA" id="ARBA00022837"/>
    </source>
</evidence>
<dbReference type="InterPro" id="IPR014718">
    <property type="entry name" value="GH-type_carb-bd"/>
</dbReference>
<evidence type="ECO:0000256" key="3">
    <source>
        <dbReference type="ARBA" id="ARBA00022801"/>
    </source>
</evidence>
<dbReference type="EMBL" id="AYXY01000019">
    <property type="protein sequence ID" value="ETN95300.1"/>
    <property type="molecule type" value="Genomic_DNA"/>
</dbReference>
<evidence type="ECO:0000256" key="2">
    <source>
        <dbReference type="ARBA" id="ARBA00011245"/>
    </source>
</evidence>
<proteinExistence type="predicted"/>
<dbReference type="PANTHER" id="PTHR35803:SF2">
    <property type="entry name" value="RETAINING ALPHA-GALACTOSIDASE"/>
    <property type="match status" value="1"/>
</dbReference>
<evidence type="ECO:0000256" key="1">
    <source>
        <dbReference type="ARBA" id="ARBA00001913"/>
    </source>
</evidence>
<evidence type="ECO:0000259" key="6">
    <source>
        <dbReference type="Pfam" id="PF10566"/>
    </source>
</evidence>
<dbReference type="InterPro" id="IPR029486">
    <property type="entry name" value="GH97_N"/>
</dbReference>
<dbReference type="InterPro" id="IPR019563">
    <property type="entry name" value="GH97_catalytic"/>
</dbReference>
<dbReference type="InterPro" id="IPR013780">
    <property type="entry name" value="Glyco_hydro_b"/>
</dbReference>
<evidence type="ECO:0000256" key="5">
    <source>
        <dbReference type="ARBA" id="ARBA00023295"/>
    </source>
</evidence>
<dbReference type="RefSeq" id="WP_161808344.1">
    <property type="nucleotide sequence ID" value="NZ_AYXY01000019.1"/>
</dbReference>
<evidence type="ECO:0000259" key="8">
    <source>
        <dbReference type="Pfam" id="PF14509"/>
    </source>
</evidence>
<dbReference type="eggNOG" id="COG4948">
    <property type="taxonomic scope" value="Bacteria"/>
</dbReference>
<reference evidence="9 10" key="2">
    <citation type="journal article" date="2016" name="Genome Announc.">
        <title>Draft Genome Sequence of Zhouia amylolytica AD3, Isolated from Tidal Flat Sediment.</title>
        <authorList>
            <person name="Jia B."/>
            <person name="Jin H.M."/>
            <person name="Lee H.J."/>
            <person name="Jeon C.O."/>
        </authorList>
    </citation>
    <scope>NUCLEOTIDE SEQUENCE [LARGE SCALE GENOMIC DNA]</scope>
    <source>
        <strain evidence="9 10">AD3</strain>
    </source>
</reference>
<dbReference type="STRING" id="376730.SAMN04487906_2401"/>
<feature type="domain" description="Glycosyl-hydrolase 97 catalytic" evidence="6">
    <location>
        <begin position="296"/>
        <end position="448"/>
    </location>
</feature>
<evidence type="ECO:0000259" key="7">
    <source>
        <dbReference type="Pfam" id="PF14508"/>
    </source>
</evidence>
<organism evidence="9 10">
    <name type="scientific">Zhouia amylolytica AD3</name>
    <dbReference type="NCBI Taxonomy" id="1286632"/>
    <lineage>
        <taxon>Bacteria</taxon>
        <taxon>Pseudomonadati</taxon>
        <taxon>Bacteroidota</taxon>
        <taxon>Flavobacteriia</taxon>
        <taxon>Flavobacteriales</taxon>
        <taxon>Flavobacteriaceae</taxon>
        <taxon>Zhouia</taxon>
    </lineage>
</organism>
<protein>
    <recommendedName>
        <fullName evidence="11">Alpha-glucosidase</fullName>
    </recommendedName>
</protein>
<dbReference type="PATRIC" id="fig|1286632.3.peg.1018"/>
<keyword evidence="3" id="KW-0378">Hydrolase</keyword>
<dbReference type="PANTHER" id="PTHR35803">
    <property type="entry name" value="GLUCAN 1,4-ALPHA-GLUCOSIDASE SUSB-RELATED"/>
    <property type="match status" value="1"/>
</dbReference>
<dbReference type="Pfam" id="PF10566">
    <property type="entry name" value="Glyco_hydro_97"/>
    <property type="match status" value="1"/>
</dbReference>
<sequence>MVFIWLPFLVASQDNGKIYSVVSPDKGIIFNLKVGMQLQISASFEGQVLLEPSILAMNLSDRVLGENAEVENIEKASISEIIHPIVKIKEAEISNNCNELRVHFKQGFYLVLRAYNEGFAYRFGTQYDESITILSETGDYRFPENHMVWWGKETQFQSHNQVFYDYQSLRNIEATDLASLPLIINPMHGPKIVITETDLIDYPGMWIQGSGANTISRVSPKYPKTIGALSDRNLPIYERENFIAKTKGSRTFPWRIFVVASDDADLINNQLPFVLASSSQIKDPSWIQPGKVSWDWWNANNLFGVDFKAGVNTATYKYYIEFASNFGIENILLDEGWYTLGDLSKVVPEINMVEILDYAKQKGVGVILWCVWKTLDEQFETAFKQFKDWGIKGIKVDFMNRDDQEMVNFYYKIAEKAAENKLLVDFHGSHKPAGIHRMFPNVLTMEGVNGGEEFKWSMHQTPEHDLIIPFGRMLAGPMDYTPGAMINAQQKDYSPIFDTPMSMGTRCHQLAMFVCYESPLQMLCDSPSRYYKEPECMEFMSAVPSVWDETIVLAAEISNYLLLARRNGNEWYVGGMTDWNSRAMEINLSFLPKDTKYTMTLYQDGLNADRIGIDYKQSKLIVDHSFKKSIHLAKGGGVALRLVPVN</sequence>
<dbReference type="Gene3D" id="2.70.98.10">
    <property type="match status" value="1"/>
</dbReference>
<dbReference type="Gene3D" id="3.20.20.70">
    <property type="entry name" value="Aldolase class I"/>
    <property type="match status" value="1"/>
</dbReference>
<feature type="domain" description="Glycosyl-hydrolase 97 C-terminal oligomerisation" evidence="8">
    <location>
        <begin position="546"/>
        <end position="642"/>
    </location>
</feature>
<dbReference type="Pfam" id="PF14508">
    <property type="entry name" value="GH97_N"/>
    <property type="match status" value="1"/>
</dbReference>
<dbReference type="Proteomes" id="UP000018850">
    <property type="component" value="Unassembled WGS sequence"/>
</dbReference>
<comment type="caution">
    <text evidence="9">The sequence shown here is derived from an EMBL/GenBank/DDBJ whole genome shotgun (WGS) entry which is preliminary data.</text>
</comment>
<comment type="subunit">
    <text evidence="2">Monomer.</text>
</comment>
<gene>
    <name evidence="9" type="ORF">P278_10220</name>
</gene>
<dbReference type="InterPro" id="IPR052720">
    <property type="entry name" value="Glycosyl_hydrolase_97"/>
</dbReference>
<evidence type="ECO:0000313" key="9">
    <source>
        <dbReference type="EMBL" id="ETN95300.1"/>
    </source>
</evidence>
<dbReference type="InterPro" id="IPR029483">
    <property type="entry name" value="GH97_C"/>
</dbReference>
<keyword evidence="4" id="KW-0106">Calcium</keyword>
<dbReference type="InterPro" id="IPR017853">
    <property type="entry name" value="GH"/>
</dbReference>
<reference evidence="10" key="1">
    <citation type="submission" date="2013-11" db="EMBL/GenBank/DDBJ databases">
        <title>Draft genome sequence from a member of Zhouia, isolated tidal flat.</title>
        <authorList>
            <person name="Jin H."/>
            <person name="Jeon C.O."/>
        </authorList>
    </citation>
    <scope>NUCLEOTIDE SEQUENCE [LARGE SCALE GENOMIC DNA]</scope>
    <source>
        <strain evidence="10">AD3</strain>
    </source>
</reference>
<dbReference type="Gene3D" id="2.60.40.1180">
    <property type="entry name" value="Golgi alpha-mannosidase II"/>
    <property type="match status" value="1"/>
</dbReference>
<keyword evidence="5" id="KW-0326">Glycosidase</keyword>
<dbReference type="GO" id="GO:0030246">
    <property type="term" value="F:carbohydrate binding"/>
    <property type="evidence" value="ECO:0007669"/>
    <property type="project" value="InterPro"/>
</dbReference>
<keyword evidence="10" id="KW-1185">Reference proteome</keyword>
<accession>W2UME0</accession>